<dbReference type="Gene3D" id="2.30.38.10">
    <property type="entry name" value="Luciferase, Domain 3"/>
    <property type="match status" value="1"/>
</dbReference>
<evidence type="ECO:0000259" key="4">
    <source>
        <dbReference type="PROSITE" id="PS50075"/>
    </source>
</evidence>
<dbReference type="CDD" id="cd05930">
    <property type="entry name" value="A_NRPS"/>
    <property type="match status" value="1"/>
</dbReference>
<dbReference type="PROSITE" id="PS00455">
    <property type="entry name" value="AMP_BINDING"/>
    <property type="match status" value="1"/>
</dbReference>
<dbReference type="CDD" id="cd19540">
    <property type="entry name" value="LCL_NRPS-like"/>
    <property type="match status" value="1"/>
</dbReference>
<dbReference type="PANTHER" id="PTHR45527:SF1">
    <property type="entry name" value="FATTY ACID SYNTHASE"/>
    <property type="match status" value="1"/>
</dbReference>
<dbReference type="InterPro" id="IPR000873">
    <property type="entry name" value="AMP-dep_synth/lig_dom"/>
</dbReference>
<dbReference type="InterPro" id="IPR009081">
    <property type="entry name" value="PP-bd_ACP"/>
</dbReference>
<evidence type="ECO:0000256" key="2">
    <source>
        <dbReference type="ARBA" id="ARBA00022450"/>
    </source>
</evidence>
<dbReference type="EMBL" id="JADLQX010000109">
    <property type="protein sequence ID" value="MBF6303026.1"/>
    <property type="molecule type" value="Genomic_DNA"/>
</dbReference>
<dbReference type="InterPro" id="IPR020845">
    <property type="entry name" value="AMP-binding_CS"/>
</dbReference>
<evidence type="ECO:0000313" key="5">
    <source>
        <dbReference type="EMBL" id="MBF6303026.1"/>
    </source>
</evidence>
<dbReference type="PANTHER" id="PTHR45527">
    <property type="entry name" value="NONRIBOSOMAL PEPTIDE SYNTHETASE"/>
    <property type="match status" value="1"/>
</dbReference>
<dbReference type="Pfam" id="PF00550">
    <property type="entry name" value="PP-binding"/>
    <property type="match status" value="1"/>
</dbReference>
<dbReference type="InterPro" id="IPR001242">
    <property type="entry name" value="Condensation_dom"/>
</dbReference>
<dbReference type="Gene3D" id="3.30.559.10">
    <property type="entry name" value="Chloramphenicol acetyltransferase-like domain"/>
    <property type="match status" value="1"/>
</dbReference>
<accession>A0ABS0D2Z5</accession>
<dbReference type="Gene3D" id="3.40.50.980">
    <property type="match status" value="2"/>
</dbReference>
<feature type="non-terminal residue" evidence="5">
    <location>
        <position position="1"/>
    </location>
</feature>
<keyword evidence="3" id="KW-0597">Phosphoprotein</keyword>
<keyword evidence="2" id="KW-0596">Phosphopantetheine</keyword>
<comment type="cofactor">
    <cofactor evidence="1">
        <name>pantetheine 4'-phosphate</name>
        <dbReference type="ChEBI" id="CHEBI:47942"/>
    </cofactor>
</comment>
<dbReference type="InterPro" id="IPR010071">
    <property type="entry name" value="AA_adenyl_dom"/>
</dbReference>
<dbReference type="InterPro" id="IPR045851">
    <property type="entry name" value="AMP-bd_C_sf"/>
</dbReference>
<dbReference type="InterPro" id="IPR025110">
    <property type="entry name" value="AMP-bd_C"/>
</dbReference>
<comment type="caution">
    <text evidence="5">The sequence shown here is derived from an EMBL/GenBank/DDBJ whole genome shotgun (WGS) entry which is preliminary data.</text>
</comment>
<organism evidence="5 6">
    <name type="scientific">Nocardia amamiensis</name>
    <dbReference type="NCBI Taxonomy" id="404578"/>
    <lineage>
        <taxon>Bacteria</taxon>
        <taxon>Bacillati</taxon>
        <taxon>Actinomycetota</taxon>
        <taxon>Actinomycetes</taxon>
        <taxon>Mycobacteriales</taxon>
        <taxon>Nocardiaceae</taxon>
        <taxon>Nocardia</taxon>
    </lineage>
</organism>
<evidence type="ECO:0000256" key="3">
    <source>
        <dbReference type="ARBA" id="ARBA00022553"/>
    </source>
</evidence>
<dbReference type="Gene3D" id="3.30.300.30">
    <property type="match status" value="2"/>
</dbReference>
<dbReference type="SMART" id="SM00823">
    <property type="entry name" value="PKS_PP"/>
    <property type="match status" value="1"/>
</dbReference>
<dbReference type="NCBIfam" id="TIGR01733">
    <property type="entry name" value="AA-adenyl-dom"/>
    <property type="match status" value="1"/>
</dbReference>
<protein>
    <submittedName>
        <fullName evidence="5">Amino acid adenylation domain-containing protein</fullName>
    </submittedName>
</protein>
<dbReference type="SUPFAM" id="SSF56801">
    <property type="entry name" value="Acetyl-CoA synthetase-like"/>
    <property type="match status" value="2"/>
</dbReference>
<dbReference type="PROSITE" id="PS50075">
    <property type="entry name" value="CARRIER"/>
    <property type="match status" value="1"/>
</dbReference>
<dbReference type="InterPro" id="IPR006162">
    <property type="entry name" value="Ppantetheine_attach_site"/>
</dbReference>
<dbReference type="Pfam" id="PF00668">
    <property type="entry name" value="Condensation"/>
    <property type="match status" value="1"/>
</dbReference>
<gene>
    <name evidence="5" type="ORF">IU459_36830</name>
</gene>
<evidence type="ECO:0000256" key="1">
    <source>
        <dbReference type="ARBA" id="ARBA00001957"/>
    </source>
</evidence>
<evidence type="ECO:0000313" key="6">
    <source>
        <dbReference type="Proteomes" id="UP000702209"/>
    </source>
</evidence>
<dbReference type="Pfam" id="PF00501">
    <property type="entry name" value="AMP-binding"/>
    <property type="match status" value="1"/>
</dbReference>
<name>A0ABS0D2Z5_9NOCA</name>
<dbReference type="RefSeq" id="WP_195134202.1">
    <property type="nucleotide sequence ID" value="NZ_JADLQX010000109.1"/>
</dbReference>
<proteinExistence type="predicted"/>
<dbReference type="InterPro" id="IPR020806">
    <property type="entry name" value="PKS_PP-bd"/>
</dbReference>
<feature type="non-terminal residue" evidence="5">
    <location>
        <position position="1122"/>
    </location>
</feature>
<dbReference type="Proteomes" id="UP000702209">
    <property type="component" value="Unassembled WGS sequence"/>
</dbReference>
<dbReference type="SUPFAM" id="SSF47336">
    <property type="entry name" value="ACP-like"/>
    <property type="match status" value="1"/>
</dbReference>
<dbReference type="InterPro" id="IPR023213">
    <property type="entry name" value="CAT-like_dom_sf"/>
</dbReference>
<reference evidence="5 6" key="1">
    <citation type="submission" date="2020-10" db="EMBL/GenBank/DDBJ databases">
        <title>Identification of Nocardia species via Next-generation sequencing and recognition of intraspecies genetic diversity.</title>
        <authorList>
            <person name="Li P."/>
            <person name="Li P."/>
            <person name="Lu B."/>
        </authorList>
    </citation>
    <scope>NUCLEOTIDE SEQUENCE [LARGE SCALE GENOMIC DNA]</scope>
    <source>
        <strain evidence="5 6">BJ06-0157</strain>
    </source>
</reference>
<dbReference type="Gene3D" id="3.30.559.30">
    <property type="entry name" value="Nonribosomal peptide synthetase, condensation domain"/>
    <property type="match status" value="1"/>
</dbReference>
<sequence length="1122" mass="119955">AFVVLDALPLNVNGKLDRKALPEPEFEVQAFRAPSTPIEEIVASVYAEVLGVERVGADDDFFALGGNSLLATQVAARIGKALDTRVPVRWLFEASTVAGLAVRAERHAGAGGRRDLVAGPRPDRIPLSLAQQRMWFLNQFDTDSAAYNVPIAVRLTGALDIAALQQAVSDVVVRHEILRTIYPQTEDGPVQVILPPGQAVPRLDVRVVAPEAIESAVVALTSTIFDVTAEVPVRVALFQIAGDTADYAESAPVEYVLAMVVHHISCDGSSVGPLTRDLMAAYVARSTGNIPNFAPLAVQYADYSIWQRELLGSEDDPESLASKQVGYWQSALAGLPDQLDLPSDRPRPAVQSFAGGKVELRVDAQTHQALIELARAEGATLFMVVHTALAVLLSRLSGADDIAIGTPMAGRGEAVLDDLIGMFVNTLVFRTRVEANEAFTDLLARQRETDIQAFANADVPFERLVEVLNPVRSTARHPLFQVGLSFQNLAQAALELPGLSVSGLDIDTELSQFDLHLIAADHYSDAGEPLGVTGVFTYATDLFDRDTVQGFVDRFARLLGEIIAAPRTPVGDLELLDAAERTELVVGRNATASALDSTATLVSLLDATVAADPNAVALVGDGPAGAGRLELTYAEVDARVNRLARYLLGRGIGAEDRVALALRRSVDLVIAMYAVAKAGAAYVPLDPDHPAERTDYILETAAPVCVLTNAEAEFDNDVAPVVRIDELDLAAVDASPVADADRVAPLRPENTAYVIFTSGSTGRPKGVAVSHGAIANQLQWKAVEFGLDAADAILLKTAATFDLSVWEFWSAAVCGGRLVIAAPDGHRDPGYLNELMAREWVTTLHAVPSMLDALVTAGMPNSLWRVLAIGEALPGSVAQRFLREHPRTELFNLYGPTEAAVSITSHRVTLADEVSVSIGVPEWNSQVYVLDSRLRPVPDGVSGELYLAGAQLARGYFGRADLTADRFVANPFEPGARMYRTGDLVAWNADGELEYRGRTDFQVKIRGFRIELGEIEAALLALPEIAQTAVIAKSDPKTGDRLIAYLVAADAEAEAGVDVAAVKSALTAGLPSYMVPSAFVVLDALPLNVNGKLDRKALPEPEFEVQAFRAPSTPIEEIVAAV</sequence>
<dbReference type="PROSITE" id="PS00012">
    <property type="entry name" value="PHOSPHOPANTETHEINE"/>
    <property type="match status" value="1"/>
</dbReference>
<dbReference type="Gene3D" id="1.10.1200.10">
    <property type="entry name" value="ACP-like"/>
    <property type="match status" value="1"/>
</dbReference>
<dbReference type="InterPro" id="IPR036736">
    <property type="entry name" value="ACP-like_sf"/>
</dbReference>
<dbReference type="Pfam" id="PF13193">
    <property type="entry name" value="AMP-binding_C"/>
    <property type="match status" value="1"/>
</dbReference>
<dbReference type="SUPFAM" id="SSF52777">
    <property type="entry name" value="CoA-dependent acyltransferases"/>
    <property type="match status" value="2"/>
</dbReference>
<feature type="domain" description="Carrier" evidence="4">
    <location>
        <begin position="33"/>
        <end position="108"/>
    </location>
</feature>
<keyword evidence="6" id="KW-1185">Reference proteome</keyword>